<organism evidence="1">
    <name type="scientific">Geoalkalibacter subterraneus</name>
    <dbReference type="NCBI Taxonomy" id="483547"/>
    <lineage>
        <taxon>Bacteria</taxon>
        <taxon>Pseudomonadati</taxon>
        <taxon>Thermodesulfobacteriota</taxon>
        <taxon>Desulfuromonadia</taxon>
        <taxon>Desulfuromonadales</taxon>
        <taxon>Geoalkalibacteraceae</taxon>
        <taxon>Geoalkalibacter</taxon>
    </lineage>
</organism>
<dbReference type="EMBL" id="DSDO01000357">
    <property type="protein sequence ID" value="HDR47081.1"/>
    <property type="molecule type" value="Genomic_DNA"/>
</dbReference>
<proteinExistence type="predicted"/>
<accession>A0A831LEX1</accession>
<reference evidence="1" key="1">
    <citation type="journal article" date="2020" name="mSystems">
        <title>Genome- and Community-Level Interaction Insights into Carbon Utilization and Element Cycling Functions of Hydrothermarchaeota in Hydrothermal Sediment.</title>
        <authorList>
            <person name="Zhou Z."/>
            <person name="Liu Y."/>
            <person name="Xu W."/>
            <person name="Pan J."/>
            <person name="Luo Z.H."/>
            <person name="Li M."/>
        </authorList>
    </citation>
    <scope>NUCLEOTIDE SEQUENCE [LARGE SCALE GENOMIC DNA]</scope>
    <source>
        <strain evidence="1">SpSt-1220</strain>
    </source>
</reference>
<protein>
    <submittedName>
        <fullName evidence="1">Molybdate ABC transporter substrate-binding protein</fullName>
    </submittedName>
</protein>
<gene>
    <name evidence="1" type="ORF">ENN94_05200</name>
</gene>
<dbReference type="SUPFAM" id="SSF53850">
    <property type="entry name" value="Periplasmic binding protein-like II"/>
    <property type="match status" value="1"/>
</dbReference>
<feature type="non-terminal residue" evidence="1">
    <location>
        <position position="1"/>
    </location>
</feature>
<dbReference type="Pfam" id="PF13531">
    <property type="entry name" value="SBP_bac_11"/>
    <property type="match status" value="1"/>
</dbReference>
<name>A0A831LEX1_9BACT</name>
<dbReference type="AlphaFoldDB" id="A0A831LEX1"/>
<dbReference type="Proteomes" id="UP000886162">
    <property type="component" value="Unassembled WGS sequence"/>
</dbReference>
<comment type="caution">
    <text evidence="1">The sequence shown here is derived from an EMBL/GenBank/DDBJ whole genome shotgun (WGS) entry which is preliminary data.</text>
</comment>
<sequence>TSEPLRQRMVLMKKAGETAQRFYHYLQQPAARDIFVRFGFLLPDEDNL</sequence>
<evidence type="ECO:0000313" key="1">
    <source>
        <dbReference type="EMBL" id="HDR47081.1"/>
    </source>
</evidence>